<name>A0AAV7P297_PLEWA</name>
<feature type="non-terminal residue" evidence="1">
    <location>
        <position position="1"/>
    </location>
</feature>
<keyword evidence="2" id="KW-1185">Reference proteome</keyword>
<dbReference type="Proteomes" id="UP001066276">
    <property type="component" value="Chromosome 7"/>
</dbReference>
<accession>A0AAV7P297</accession>
<dbReference type="EMBL" id="JANPWB010000011">
    <property type="protein sequence ID" value="KAJ1121844.1"/>
    <property type="molecule type" value="Genomic_DNA"/>
</dbReference>
<reference evidence="1" key="1">
    <citation type="journal article" date="2022" name="bioRxiv">
        <title>Sequencing and chromosome-scale assembly of the giantPleurodeles waltlgenome.</title>
        <authorList>
            <person name="Brown T."/>
            <person name="Elewa A."/>
            <person name="Iarovenko S."/>
            <person name="Subramanian E."/>
            <person name="Araus A.J."/>
            <person name="Petzold A."/>
            <person name="Susuki M."/>
            <person name="Suzuki K.-i.T."/>
            <person name="Hayashi T."/>
            <person name="Toyoda A."/>
            <person name="Oliveira C."/>
            <person name="Osipova E."/>
            <person name="Leigh N.D."/>
            <person name="Simon A."/>
            <person name="Yun M.H."/>
        </authorList>
    </citation>
    <scope>NUCLEOTIDE SEQUENCE</scope>
    <source>
        <strain evidence="1">20211129_DDA</strain>
        <tissue evidence="1">Liver</tissue>
    </source>
</reference>
<sequence length="109" mass="11420">VYGAPSSPLQTGVWGSSLFTFRQVCGALATGVWGSGLSPEARCMGLPPLPCRQVYGAPASSLSDRCVVLQPLTCTQVYGVLASHLQPGIWCSHLSTADSCMVLPPLPCR</sequence>
<feature type="non-terminal residue" evidence="1">
    <location>
        <position position="109"/>
    </location>
</feature>
<protein>
    <submittedName>
        <fullName evidence="1">Uncharacterized protein</fullName>
    </submittedName>
</protein>
<evidence type="ECO:0000313" key="2">
    <source>
        <dbReference type="Proteomes" id="UP001066276"/>
    </source>
</evidence>
<organism evidence="1 2">
    <name type="scientific">Pleurodeles waltl</name>
    <name type="common">Iberian ribbed newt</name>
    <dbReference type="NCBI Taxonomy" id="8319"/>
    <lineage>
        <taxon>Eukaryota</taxon>
        <taxon>Metazoa</taxon>
        <taxon>Chordata</taxon>
        <taxon>Craniata</taxon>
        <taxon>Vertebrata</taxon>
        <taxon>Euteleostomi</taxon>
        <taxon>Amphibia</taxon>
        <taxon>Batrachia</taxon>
        <taxon>Caudata</taxon>
        <taxon>Salamandroidea</taxon>
        <taxon>Salamandridae</taxon>
        <taxon>Pleurodelinae</taxon>
        <taxon>Pleurodeles</taxon>
    </lineage>
</organism>
<evidence type="ECO:0000313" key="1">
    <source>
        <dbReference type="EMBL" id="KAJ1121844.1"/>
    </source>
</evidence>
<comment type="caution">
    <text evidence="1">The sequence shown here is derived from an EMBL/GenBank/DDBJ whole genome shotgun (WGS) entry which is preliminary data.</text>
</comment>
<proteinExistence type="predicted"/>
<gene>
    <name evidence="1" type="ORF">NDU88_000363</name>
</gene>
<dbReference type="AlphaFoldDB" id="A0AAV7P297"/>